<evidence type="ECO:0008006" key="2">
    <source>
        <dbReference type="Google" id="ProtNLM"/>
    </source>
</evidence>
<protein>
    <recommendedName>
        <fullName evidence="2">Cytosol aminopeptidase domain-containing protein</fullName>
    </recommendedName>
</protein>
<dbReference type="Gene3D" id="3.40.630.10">
    <property type="entry name" value="Zn peptidases"/>
    <property type="match status" value="1"/>
</dbReference>
<name>A0A0E9RJJ1_ANGAN</name>
<accession>A0A0E9RJJ1</accession>
<dbReference type="SUPFAM" id="SSF53187">
    <property type="entry name" value="Zn-dependent exopeptidases"/>
    <property type="match status" value="1"/>
</dbReference>
<proteinExistence type="predicted"/>
<sequence length="100" mass="10852">MADMKNFDRSKAPCSCGGLFVGAQLGFDWPGAWIHVDMVFPAYSGERATGYGVALLLALFGRATDRPPPTAGRPPWVQTWTDPWKTATLPVAAQSDKKLI</sequence>
<organism evidence="1">
    <name type="scientific">Anguilla anguilla</name>
    <name type="common">European freshwater eel</name>
    <name type="synonym">Muraena anguilla</name>
    <dbReference type="NCBI Taxonomy" id="7936"/>
    <lineage>
        <taxon>Eukaryota</taxon>
        <taxon>Metazoa</taxon>
        <taxon>Chordata</taxon>
        <taxon>Craniata</taxon>
        <taxon>Vertebrata</taxon>
        <taxon>Euteleostomi</taxon>
        <taxon>Actinopterygii</taxon>
        <taxon>Neopterygii</taxon>
        <taxon>Teleostei</taxon>
        <taxon>Anguilliformes</taxon>
        <taxon>Anguillidae</taxon>
        <taxon>Anguilla</taxon>
    </lineage>
</organism>
<evidence type="ECO:0000313" key="1">
    <source>
        <dbReference type="EMBL" id="JAH28508.1"/>
    </source>
</evidence>
<dbReference type="AlphaFoldDB" id="A0A0E9RJJ1"/>
<reference evidence="1" key="1">
    <citation type="submission" date="2014-11" db="EMBL/GenBank/DDBJ databases">
        <authorList>
            <person name="Amaro Gonzalez C."/>
        </authorList>
    </citation>
    <scope>NUCLEOTIDE SEQUENCE</scope>
</reference>
<dbReference type="EMBL" id="GBXM01080069">
    <property type="protein sequence ID" value="JAH28508.1"/>
    <property type="molecule type" value="Transcribed_RNA"/>
</dbReference>
<reference evidence="1" key="2">
    <citation type="journal article" date="2015" name="Fish Shellfish Immunol.">
        <title>Early steps in the European eel (Anguilla anguilla)-Vibrio vulnificus interaction in the gills: Role of the RtxA13 toxin.</title>
        <authorList>
            <person name="Callol A."/>
            <person name="Pajuelo D."/>
            <person name="Ebbesson L."/>
            <person name="Teles M."/>
            <person name="MacKenzie S."/>
            <person name="Amaro C."/>
        </authorList>
    </citation>
    <scope>NUCLEOTIDE SEQUENCE</scope>
</reference>